<keyword evidence="4" id="KW-1185">Reference proteome</keyword>
<protein>
    <submittedName>
        <fullName evidence="1">Uncharacterized protein</fullName>
    </submittedName>
</protein>
<reference evidence="2" key="2">
    <citation type="journal article" date="2024" name="Nature">
        <title>Anoxygenic phototroph of the Chloroflexota uses a type I reaction centre.</title>
        <authorList>
            <person name="Tsuji J.M."/>
            <person name="Shaw N.A."/>
            <person name="Nagashima S."/>
            <person name="Venkiteswaran J.J."/>
            <person name="Schiff S.L."/>
            <person name="Watanabe T."/>
            <person name="Fukui M."/>
            <person name="Hanada S."/>
            <person name="Tank M."/>
            <person name="Neufeld J.D."/>
        </authorList>
    </citation>
    <scope>NUCLEOTIDE SEQUENCE</scope>
    <source>
        <strain evidence="2">L227-S17</strain>
    </source>
</reference>
<sequence>MEFYSVKHREKINVPDNDIKKRKFNSGEGEGRIRYAAVAEVTHKGDSVKLTKFINKATYDELKVPEI</sequence>
<dbReference type="EMBL" id="JACATZ010000003">
    <property type="protein sequence ID" value="NWJ48022.1"/>
    <property type="molecule type" value="Genomic_DNA"/>
</dbReference>
<dbReference type="RefSeq" id="WP_341471801.1">
    <property type="nucleotide sequence ID" value="NZ_CP128400.1"/>
</dbReference>
<evidence type="ECO:0000313" key="1">
    <source>
        <dbReference type="EMBL" id="NWJ48022.1"/>
    </source>
</evidence>
<organism evidence="1 3">
    <name type="scientific">Candidatus Chlorohelix allophototropha</name>
    <dbReference type="NCBI Taxonomy" id="3003348"/>
    <lineage>
        <taxon>Bacteria</taxon>
        <taxon>Bacillati</taxon>
        <taxon>Chloroflexota</taxon>
        <taxon>Chloroflexia</taxon>
        <taxon>Candidatus Chloroheliales</taxon>
        <taxon>Candidatus Chloroheliaceae</taxon>
        <taxon>Candidatus Chlorohelix</taxon>
    </lineage>
</organism>
<name>A0A8T7M7U5_9CHLR</name>
<proteinExistence type="predicted"/>
<reference evidence="1 3" key="1">
    <citation type="submission" date="2020-06" db="EMBL/GenBank/DDBJ databases">
        <title>Anoxygenic phototrophic Chloroflexota member uses a Type I reaction center.</title>
        <authorList>
            <person name="Tsuji J.M."/>
            <person name="Shaw N.A."/>
            <person name="Nagashima S."/>
            <person name="Venkiteswaran J."/>
            <person name="Schiff S.L."/>
            <person name="Hanada S."/>
            <person name="Tank M."/>
            <person name="Neufeld J.D."/>
        </authorList>
    </citation>
    <scope>NUCLEOTIDE SEQUENCE [LARGE SCALE GENOMIC DNA]</scope>
    <source>
        <strain evidence="1">L227-S17</strain>
    </source>
</reference>
<evidence type="ECO:0000313" key="4">
    <source>
        <dbReference type="Proteomes" id="UP001431572"/>
    </source>
</evidence>
<dbReference type="EMBL" id="CP128400">
    <property type="protein sequence ID" value="WJW69926.1"/>
    <property type="molecule type" value="Genomic_DNA"/>
</dbReference>
<dbReference type="Proteomes" id="UP000521676">
    <property type="component" value="Unassembled WGS sequence"/>
</dbReference>
<dbReference type="Proteomes" id="UP001431572">
    <property type="component" value="Chromosome 2"/>
</dbReference>
<gene>
    <name evidence="1" type="ORF">HXX08_19375</name>
    <name evidence="2" type="ORF">OZ401_003557</name>
</gene>
<accession>A0A8T7M7U5</accession>
<dbReference type="AlphaFoldDB" id="A0A8T7M7U5"/>
<evidence type="ECO:0000313" key="2">
    <source>
        <dbReference type="EMBL" id="WJW69926.1"/>
    </source>
</evidence>
<evidence type="ECO:0000313" key="3">
    <source>
        <dbReference type="Proteomes" id="UP000521676"/>
    </source>
</evidence>